<dbReference type="Proteomes" id="UP000615446">
    <property type="component" value="Unassembled WGS sequence"/>
</dbReference>
<reference evidence="1" key="1">
    <citation type="submission" date="2019-10" db="EMBL/GenBank/DDBJ databases">
        <title>Conservation and host-specific expression of non-tandemly repeated heterogenous ribosome RNA gene in arbuscular mycorrhizal fungi.</title>
        <authorList>
            <person name="Maeda T."/>
            <person name="Kobayashi Y."/>
            <person name="Nakagawa T."/>
            <person name="Ezawa T."/>
            <person name="Yamaguchi K."/>
            <person name="Bino T."/>
            <person name="Nishimoto Y."/>
            <person name="Shigenobu S."/>
            <person name="Kawaguchi M."/>
        </authorList>
    </citation>
    <scope>NUCLEOTIDE SEQUENCE</scope>
    <source>
        <strain evidence="1">HR1</strain>
    </source>
</reference>
<protein>
    <submittedName>
        <fullName evidence="1">Uncharacterized protein</fullName>
    </submittedName>
</protein>
<name>A0A8H3KUL3_9GLOM</name>
<dbReference type="OrthoDB" id="2338038at2759"/>
<organism evidence="1 2">
    <name type="scientific">Rhizophagus clarus</name>
    <dbReference type="NCBI Taxonomy" id="94130"/>
    <lineage>
        <taxon>Eukaryota</taxon>
        <taxon>Fungi</taxon>
        <taxon>Fungi incertae sedis</taxon>
        <taxon>Mucoromycota</taxon>
        <taxon>Glomeromycotina</taxon>
        <taxon>Glomeromycetes</taxon>
        <taxon>Glomerales</taxon>
        <taxon>Glomeraceae</taxon>
        <taxon>Rhizophagus</taxon>
    </lineage>
</organism>
<evidence type="ECO:0000313" key="1">
    <source>
        <dbReference type="EMBL" id="GES74293.1"/>
    </source>
</evidence>
<evidence type="ECO:0000313" key="2">
    <source>
        <dbReference type="Proteomes" id="UP000615446"/>
    </source>
</evidence>
<dbReference type="AlphaFoldDB" id="A0A8H3KUL3"/>
<dbReference type="EMBL" id="BLAL01000011">
    <property type="protein sequence ID" value="GES74293.1"/>
    <property type="molecule type" value="Genomic_DNA"/>
</dbReference>
<proteinExistence type="predicted"/>
<comment type="caution">
    <text evidence="1">The sequence shown here is derived from an EMBL/GenBank/DDBJ whole genome shotgun (WGS) entry which is preliminary data.</text>
</comment>
<sequence length="271" mass="32788">MPDKRHHKHDAQELKKEQKMPPIVDSISKSHNNRHNPIYPSAILDQVKKLGKDFLESSLRPIVQQPIVIPRAIPSVSQRLEPPNPFPGAFPTLTPFQKQQLRKYLYCWKNRKIMQNNREKLAEEKFNLYLRRRAIYVWYGRLKEKQYHKRWNRKRKNLAELPDNFRPHSILKLSDKKSKFSRKVFRFCQNDKIYSYDPENDDQIRYIEIIGGKNYVYNEEIRKEVKRVLGIGNFYEEKYLYKAKTTKVWKMAFEQYREGKYADQQILKKLI</sequence>
<accession>A0A8H3KUL3</accession>
<gene>
    <name evidence="1" type="ORF">RCL2_000178400</name>
</gene>